<comment type="caution">
    <text evidence="7">The sequence shown here is derived from an EMBL/GenBank/DDBJ whole genome shotgun (WGS) entry which is preliminary data.</text>
</comment>
<dbReference type="EMBL" id="RPDH01000003">
    <property type="protein sequence ID" value="RPE05420.1"/>
    <property type="molecule type" value="Genomic_DNA"/>
</dbReference>
<evidence type="ECO:0000313" key="7">
    <source>
        <dbReference type="EMBL" id="RPE05420.1"/>
    </source>
</evidence>
<dbReference type="Pfam" id="PF04542">
    <property type="entry name" value="Sigma70_r2"/>
    <property type="match status" value="1"/>
</dbReference>
<evidence type="ECO:0000313" key="8">
    <source>
        <dbReference type="Proteomes" id="UP000278351"/>
    </source>
</evidence>
<dbReference type="OrthoDB" id="679904at2"/>
<dbReference type="Proteomes" id="UP000278351">
    <property type="component" value="Unassembled WGS sequence"/>
</dbReference>
<accession>A0A3N4PNW9</accession>
<evidence type="ECO:0000256" key="2">
    <source>
        <dbReference type="ARBA" id="ARBA00023015"/>
    </source>
</evidence>
<feature type="domain" description="RNA polymerase sigma-70 region 2" evidence="5">
    <location>
        <begin position="37"/>
        <end position="102"/>
    </location>
</feature>
<keyword evidence="3" id="KW-0731">Sigma factor</keyword>
<evidence type="ECO:0000259" key="6">
    <source>
        <dbReference type="Pfam" id="PF08281"/>
    </source>
</evidence>
<dbReference type="CDD" id="cd06171">
    <property type="entry name" value="Sigma70_r4"/>
    <property type="match status" value="1"/>
</dbReference>
<evidence type="ECO:0000256" key="3">
    <source>
        <dbReference type="ARBA" id="ARBA00023082"/>
    </source>
</evidence>
<dbReference type="InterPro" id="IPR013324">
    <property type="entry name" value="RNA_pol_sigma_r3/r4-like"/>
</dbReference>
<name>A0A3N4PNW9_9BACT</name>
<dbReference type="Pfam" id="PF08281">
    <property type="entry name" value="Sigma70_r4_2"/>
    <property type="match status" value="1"/>
</dbReference>
<dbReference type="GO" id="GO:0016987">
    <property type="term" value="F:sigma factor activity"/>
    <property type="evidence" value="ECO:0007669"/>
    <property type="project" value="UniProtKB-KW"/>
</dbReference>
<comment type="similarity">
    <text evidence="1">Belongs to the sigma-70 factor family. ECF subfamily.</text>
</comment>
<dbReference type="SUPFAM" id="SSF88659">
    <property type="entry name" value="Sigma3 and sigma4 domains of RNA polymerase sigma factors"/>
    <property type="match status" value="1"/>
</dbReference>
<evidence type="ECO:0000256" key="1">
    <source>
        <dbReference type="ARBA" id="ARBA00010641"/>
    </source>
</evidence>
<dbReference type="Gene3D" id="1.10.10.10">
    <property type="entry name" value="Winged helix-like DNA-binding domain superfamily/Winged helix DNA-binding domain"/>
    <property type="match status" value="1"/>
</dbReference>
<dbReference type="InterPro" id="IPR039425">
    <property type="entry name" value="RNA_pol_sigma-70-like"/>
</dbReference>
<dbReference type="NCBIfam" id="TIGR02937">
    <property type="entry name" value="sigma70-ECF"/>
    <property type="match status" value="1"/>
</dbReference>
<gene>
    <name evidence="7" type="ORF">EGT74_23835</name>
</gene>
<evidence type="ECO:0000256" key="4">
    <source>
        <dbReference type="ARBA" id="ARBA00023163"/>
    </source>
</evidence>
<dbReference type="InterPro" id="IPR013325">
    <property type="entry name" value="RNA_pol_sigma_r2"/>
</dbReference>
<protein>
    <submittedName>
        <fullName evidence="7">Sigma-70 family RNA polymerase sigma factor</fullName>
    </submittedName>
</protein>
<keyword evidence="8" id="KW-1185">Reference proteome</keyword>
<keyword evidence="4" id="KW-0804">Transcription</keyword>
<feature type="domain" description="RNA polymerase sigma factor 70 region 4 type 2" evidence="6">
    <location>
        <begin position="132"/>
        <end position="184"/>
    </location>
</feature>
<dbReference type="InterPro" id="IPR013249">
    <property type="entry name" value="RNA_pol_sigma70_r4_t2"/>
</dbReference>
<reference evidence="7 8" key="1">
    <citation type="submission" date="2018-11" db="EMBL/GenBank/DDBJ databases">
        <title>Chitinophaga lutea sp.nov., isolate from arsenic contaminated soil.</title>
        <authorList>
            <person name="Zong Y."/>
        </authorList>
    </citation>
    <scope>NUCLEOTIDE SEQUENCE [LARGE SCALE GENOMIC DNA]</scope>
    <source>
        <strain evidence="7 8">ZY74</strain>
    </source>
</reference>
<dbReference type="GO" id="GO:0006352">
    <property type="term" value="P:DNA-templated transcription initiation"/>
    <property type="evidence" value="ECO:0007669"/>
    <property type="project" value="InterPro"/>
</dbReference>
<dbReference type="PANTHER" id="PTHR43133:SF46">
    <property type="entry name" value="RNA POLYMERASE SIGMA-70 FACTOR ECF SUBFAMILY"/>
    <property type="match status" value="1"/>
</dbReference>
<dbReference type="GO" id="GO:0003677">
    <property type="term" value="F:DNA binding"/>
    <property type="evidence" value="ECO:0007669"/>
    <property type="project" value="InterPro"/>
</dbReference>
<dbReference type="PANTHER" id="PTHR43133">
    <property type="entry name" value="RNA POLYMERASE ECF-TYPE SIGMA FACTO"/>
    <property type="match status" value="1"/>
</dbReference>
<dbReference type="SUPFAM" id="SSF88946">
    <property type="entry name" value="Sigma2 domain of RNA polymerase sigma factors"/>
    <property type="match status" value="1"/>
</dbReference>
<dbReference type="AlphaFoldDB" id="A0A3N4PNW9"/>
<keyword evidence="2" id="KW-0805">Transcription regulation</keyword>
<evidence type="ECO:0000259" key="5">
    <source>
        <dbReference type="Pfam" id="PF04542"/>
    </source>
</evidence>
<dbReference type="InterPro" id="IPR036388">
    <property type="entry name" value="WH-like_DNA-bd_sf"/>
</dbReference>
<dbReference type="RefSeq" id="WP_123849064.1">
    <property type="nucleotide sequence ID" value="NZ_RPDH01000003.1"/>
</dbReference>
<sequence>MYFYRLGNMGATGANTDTDAVLLHRLREGSRDAFNALYDRYWQTVYAAAFKRLGSTDQAKDITQDFFLQLWLKRQDLHILHLPAYIHTAVRNRVLNVLEAEKKFLPFAGLLLEELPGTEGSDALARRNELLQAYHRLVDALPPARQAIFRMKFDEGASSDEIARQLNISRKTVQNQLGKALARLRASLAQVFCWMFV</sequence>
<dbReference type="InterPro" id="IPR007627">
    <property type="entry name" value="RNA_pol_sigma70_r2"/>
</dbReference>
<proteinExistence type="inferred from homology"/>
<dbReference type="InterPro" id="IPR014284">
    <property type="entry name" value="RNA_pol_sigma-70_dom"/>
</dbReference>
<organism evidence="7 8">
    <name type="scientific">Chitinophaga lutea</name>
    <dbReference type="NCBI Taxonomy" id="2488634"/>
    <lineage>
        <taxon>Bacteria</taxon>
        <taxon>Pseudomonadati</taxon>
        <taxon>Bacteroidota</taxon>
        <taxon>Chitinophagia</taxon>
        <taxon>Chitinophagales</taxon>
        <taxon>Chitinophagaceae</taxon>
        <taxon>Chitinophaga</taxon>
    </lineage>
</organism>
<dbReference type="Gene3D" id="1.10.1740.10">
    <property type="match status" value="1"/>
</dbReference>